<dbReference type="Proteomes" id="UP000289856">
    <property type="component" value="Chromosome"/>
</dbReference>
<evidence type="ECO:0000256" key="1">
    <source>
        <dbReference type="ARBA" id="ARBA00004651"/>
    </source>
</evidence>
<dbReference type="CDD" id="cd06261">
    <property type="entry name" value="TM_PBP2"/>
    <property type="match status" value="1"/>
</dbReference>
<evidence type="ECO:0000256" key="2">
    <source>
        <dbReference type="ARBA" id="ARBA00022448"/>
    </source>
</evidence>
<dbReference type="EMBL" id="AP019400">
    <property type="protein sequence ID" value="BBI35892.1"/>
    <property type="molecule type" value="Genomic_DNA"/>
</dbReference>
<evidence type="ECO:0000256" key="4">
    <source>
        <dbReference type="ARBA" id="ARBA00022692"/>
    </source>
</evidence>
<protein>
    <submittedName>
        <fullName evidence="9">Sugar ABC transporter permease</fullName>
    </submittedName>
</protein>
<dbReference type="Pfam" id="PF00528">
    <property type="entry name" value="BPD_transp_1"/>
    <property type="match status" value="1"/>
</dbReference>
<dbReference type="PANTHER" id="PTHR43227">
    <property type="entry name" value="BLL4140 PROTEIN"/>
    <property type="match status" value="1"/>
</dbReference>
<keyword evidence="4 7" id="KW-0812">Transmembrane</keyword>
<comment type="similarity">
    <text evidence="7">Belongs to the binding-protein-dependent transport system permease family.</text>
</comment>
<evidence type="ECO:0000313" key="10">
    <source>
        <dbReference type="Proteomes" id="UP000289856"/>
    </source>
</evidence>
<dbReference type="Gene3D" id="1.10.3720.10">
    <property type="entry name" value="MetI-like"/>
    <property type="match status" value="1"/>
</dbReference>
<dbReference type="SUPFAM" id="SSF161098">
    <property type="entry name" value="MetI-like"/>
    <property type="match status" value="1"/>
</dbReference>
<evidence type="ECO:0000256" key="7">
    <source>
        <dbReference type="RuleBase" id="RU363032"/>
    </source>
</evidence>
<evidence type="ECO:0000256" key="3">
    <source>
        <dbReference type="ARBA" id="ARBA00022475"/>
    </source>
</evidence>
<reference evidence="9 10" key="1">
    <citation type="submission" date="2019-01" db="EMBL/GenBank/DDBJ databases">
        <title>Complete genome sequence of Cohnella hallensis HS21 isolated from Korean fir (Abies koreana) rhizospheric soil.</title>
        <authorList>
            <person name="Jiang L."/>
            <person name="Kang S.W."/>
            <person name="Kim S."/>
            <person name="Jung J."/>
            <person name="Kim C.Y."/>
            <person name="Kim D.H."/>
            <person name="Kim S.W."/>
            <person name="Lee J."/>
        </authorList>
    </citation>
    <scope>NUCLEOTIDE SEQUENCE [LARGE SCALE GENOMIC DNA]</scope>
    <source>
        <strain evidence="9 10">HS21</strain>
    </source>
</reference>
<evidence type="ECO:0000259" key="8">
    <source>
        <dbReference type="PROSITE" id="PS50928"/>
    </source>
</evidence>
<comment type="subcellular location">
    <subcellularLocation>
        <location evidence="1 7">Cell membrane</location>
        <topology evidence="1 7">Multi-pass membrane protein</topology>
    </subcellularLocation>
</comment>
<accession>A0A3T1DCR3</accession>
<keyword evidence="6 7" id="KW-0472">Membrane</keyword>
<dbReference type="InterPro" id="IPR000515">
    <property type="entry name" value="MetI-like"/>
</dbReference>
<dbReference type="InterPro" id="IPR035906">
    <property type="entry name" value="MetI-like_sf"/>
</dbReference>
<feature type="domain" description="ABC transmembrane type-1" evidence="8">
    <location>
        <begin position="47"/>
        <end position="263"/>
    </location>
</feature>
<evidence type="ECO:0000256" key="5">
    <source>
        <dbReference type="ARBA" id="ARBA00022989"/>
    </source>
</evidence>
<dbReference type="GO" id="GO:0055085">
    <property type="term" value="P:transmembrane transport"/>
    <property type="evidence" value="ECO:0007669"/>
    <property type="project" value="InterPro"/>
</dbReference>
<feature type="transmembrane region" description="Helical" evidence="7">
    <location>
        <begin position="181"/>
        <end position="200"/>
    </location>
</feature>
<evidence type="ECO:0000256" key="6">
    <source>
        <dbReference type="ARBA" id="ARBA00023136"/>
    </source>
</evidence>
<dbReference type="AlphaFoldDB" id="A0A3T1DCR3"/>
<keyword evidence="10" id="KW-1185">Reference proteome</keyword>
<dbReference type="PROSITE" id="PS50928">
    <property type="entry name" value="ABC_TM1"/>
    <property type="match status" value="1"/>
</dbReference>
<evidence type="ECO:0000313" key="9">
    <source>
        <dbReference type="EMBL" id="BBI35892.1"/>
    </source>
</evidence>
<feature type="transmembrane region" description="Helical" evidence="7">
    <location>
        <begin position="93"/>
        <end position="117"/>
    </location>
</feature>
<keyword evidence="3" id="KW-1003">Cell membrane</keyword>
<dbReference type="GO" id="GO:0005886">
    <property type="term" value="C:plasma membrane"/>
    <property type="evidence" value="ECO:0007669"/>
    <property type="project" value="UniProtKB-SubCell"/>
</dbReference>
<proteinExistence type="inferred from homology"/>
<name>A0A3T1DCR3_9BACL</name>
<gene>
    <name evidence="9" type="ORF">KCTCHS21_52910</name>
</gene>
<feature type="transmembrane region" description="Helical" evidence="7">
    <location>
        <begin position="242"/>
        <end position="263"/>
    </location>
</feature>
<sequence length="276" mass="31267">MFNYVPLFGWVYAFFKYKPGIPLSETPFAGLEYFRLLFGANSDIGNVLKNTLVMSFLNILTSPIPIVFAILLSELRGQKLKKFIQTITTVPYFISWIIVFSLVFSIFSFEGIFNTLLMQFGLIKDPINVLGNPSTAWYVQTAIVIWKSTGWSAIIYFAAIAGLDSQLFDAAKIDGAGRFRCIWHVTLPGLMPTFIVLLLLNVSNMLSNGFDQFFVFYNPMVADKLEVLDYYIYRVAFHGNDYPFATAVGMWKTLISIVLLFTVNKLAKKIRGQSII</sequence>
<keyword evidence="2 7" id="KW-0813">Transport</keyword>
<keyword evidence="5 7" id="KW-1133">Transmembrane helix</keyword>
<feature type="transmembrane region" description="Helical" evidence="7">
    <location>
        <begin position="52"/>
        <end position="72"/>
    </location>
</feature>
<dbReference type="InterPro" id="IPR050809">
    <property type="entry name" value="UgpAE/MalFG_permease"/>
</dbReference>
<dbReference type="KEGG" id="cohn:KCTCHS21_52910"/>
<feature type="transmembrane region" description="Helical" evidence="7">
    <location>
        <begin position="137"/>
        <end position="160"/>
    </location>
</feature>
<dbReference type="PANTHER" id="PTHR43227:SF11">
    <property type="entry name" value="BLL4140 PROTEIN"/>
    <property type="match status" value="1"/>
</dbReference>
<organism evidence="9 10">
    <name type="scientific">Cohnella abietis</name>
    <dbReference type="NCBI Taxonomy" id="2507935"/>
    <lineage>
        <taxon>Bacteria</taxon>
        <taxon>Bacillati</taxon>
        <taxon>Bacillota</taxon>
        <taxon>Bacilli</taxon>
        <taxon>Bacillales</taxon>
        <taxon>Paenibacillaceae</taxon>
        <taxon>Cohnella</taxon>
    </lineage>
</organism>